<dbReference type="EMBL" id="CAMXCT030001735">
    <property type="protein sequence ID" value="CAL4779939.1"/>
    <property type="molecule type" value="Genomic_DNA"/>
</dbReference>
<gene>
    <name evidence="1" type="ORF">C1SCF055_LOCUS19442</name>
</gene>
<evidence type="ECO:0000313" key="3">
    <source>
        <dbReference type="Proteomes" id="UP001152797"/>
    </source>
</evidence>
<accession>A0A9P1CI05</accession>
<sequence>MESHVNDVDWDRESEHVDEGSLEWRRVACHPCEVLDVEVDNEIDVRSELSLDVGWMVELVMELAGGLEVPQWTLVVRVEPVVVVEVKVMLKELVVASIVDAESTVGDVEYG</sequence>
<organism evidence="1">
    <name type="scientific">Cladocopium goreaui</name>
    <dbReference type="NCBI Taxonomy" id="2562237"/>
    <lineage>
        <taxon>Eukaryota</taxon>
        <taxon>Sar</taxon>
        <taxon>Alveolata</taxon>
        <taxon>Dinophyceae</taxon>
        <taxon>Suessiales</taxon>
        <taxon>Symbiodiniaceae</taxon>
        <taxon>Cladocopium</taxon>
    </lineage>
</organism>
<dbReference type="Proteomes" id="UP001152797">
    <property type="component" value="Unassembled WGS sequence"/>
</dbReference>
<name>A0A9P1CI05_9DINO</name>
<comment type="caution">
    <text evidence="1">The sequence shown here is derived from an EMBL/GenBank/DDBJ whole genome shotgun (WGS) entry which is preliminary data.</text>
</comment>
<evidence type="ECO:0000313" key="2">
    <source>
        <dbReference type="EMBL" id="CAL1146002.1"/>
    </source>
</evidence>
<protein>
    <submittedName>
        <fullName evidence="1">Uncharacterized protein</fullName>
    </submittedName>
</protein>
<proteinExistence type="predicted"/>
<reference evidence="1" key="1">
    <citation type="submission" date="2022-10" db="EMBL/GenBank/DDBJ databases">
        <authorList>
            <person name="Chen Y."/>
            <person name="Dougan E. K."/>
            <person name="Chan C."/>
            <person name="Rhodes N."/>
            <person name="Thang M."/>
        </authorList>
    </citation>
    <scope>NUCLEOTIDE SEQUENCE</scope>
</reference>
<evidence type="ECO:0000313" key="1">
    <source>
        <dbReference type="EMBL" id="CAI3992627.1"/>
    </source>
</evidence>
<dbReference type="EMBL" id="CAMXCT020001735">
    <property type="protein sequence ID" value="CAL1146002.1"/>
    <property type="molecule type" value="Genomic_DNA"/>
</dbReference>
<reference evidence="2" key="2">
    <citation type="submission" date="2024-04" db="EMBL/GenBank/DDBJ databases">
        <authorList>
            <person name="Chen Y."/>
            <person name="Shah S."/>
            <person name="Dougan E. K."/>
            <person name="Thang M."/>
            <person name="Chan C."/>
        </authorList>
    </citation>
    <scope>NUCLEOTIDE SEQUENCE [LARGE SCALE GENOMIC DNA]</scope>
</reference>
<dbReference type="AlphaFoldDB" id="A0A9P1CI05"/>
<keyword evidence="3" id="KW-1185">Reference proteome</keyword>
<dbReference type="EMBL" id="CAMXCT010001735">
    <property type="protein sequence ID" value="CAI3992627.1"/>
    <property type="molecule type" value="Genomic_DNA"/>
</dbReference>